<comment type="caution">
    <text evidence="1">The sequence shown here is derived from an EMBL/GenBank/DDBJ whole genome shotgun (WGS) entry which is preliminary data.</text>
</comment>
<keyword evidence="2" id="KW-1185">Reference proteome</keyword>
<reference evidence="1" key="1">
    <citation type="submission" date="2020-05" db="EMBL/GenBank/DDBJ databases">
        <title>Large-scale comparative analyses of tick genomes elucidate their genetic diversity and vector capacities.</title>
        <authorList>
            <person name="Jia N."/>
            <person name="Wang J."/>
            <person name="Shi W."/>
            <person name="Du L."/>
            <person name="Sun Y."/>
            <person name="Zhan W."/>
            <person name="Jiang J."/>
            <person name="Wang Q."/>
            <person name="Zhang B."/>
            <person name="Ji P."/>
            <person name="Sakyi L.B."/>
            <person name="Cui X."/>
            <person name="Yuan T."/>
            <person name="Jiang B."/>
            <person name="Yang W."/>
            <person name="Lam T.T.-Y."/>
            <person name="Chang Q."/>
            <person name="Ding S."/>
            <person name="Wang X."/>
            <person name="Zhu J."/>
            <person name="Ruan X."/>
            <person name="Zhao L."/>
            <person name="Wei J."/>
            <person name="Que T."/>
            <person name="Du C."/>
            <person name="Cheng J."/>
            <person name="Dai P."/>
            <person name="Han X."/>
            <person name="Huang E."/>
            <person name="Gao Y."/>
            <person name="Liu J."/>
            <person name="Shao H."/>
            <person name="Ye R."/>
            <person name="Li L."/>
            <person name="Wei W."/>
            <person name="Wang X."/>
            <person name="Wang C."/>
            <person name="Yang T."/>
            <person name="Huo Q."/>
            <person name="Li W."/>
            <person name="Guo W."/>
            <person name="Chen H."/>
            <person name="Zhou L."/>
            <person name="Ni X."/>
            <person name="Tian J."/>
            <person name="Zhou Y."/>
            <person name="Sheng Y."/>
            <person name="Liu T."/>
            <person name="Pan Y."/>
            <person name="Xia L."/>
            <person name="Li J."/>
            <person name="Zhao F."/>
            <person name="Cao W."/>
        </authorList>
    </citation>
    <scope>NUCLEOTIDE SEQUENCE</scope>
    <source>
        <strain evidence="1">Dsil-2018</strain>
    </source>
</reference>
<dbReference type="EMBL" id="CM023470">
    <property type="protein sequence ID" value="KAH7977953.1"/>
    <property type="molecule type" value="Genomic_DNA"/>
</dbReference>
<proteinExistence type="predicted"/>
<organism evidence="1 2">
    <name type="scientific">Dermacentor silvarum</name>
    <name type="common">Tick</name>
    <dbReference type="NCBI Taxonomy" id="543639"/>
    <lineage>
        <taxon>Eukaryota</taxon>
        <taxon>Metazoa</taxon>
        <taxon>Ecdysozoa</taxon>
        <taxon>Arthropoda</taxon>
        <taxon>Chelicerata</taxon>
        <taxon>Arachnida</taxon>
        <taxon>Acari</taxon>
        <taxon>Parasitiformes</taxon>
        <taxon>Ixodida</taxon>
        <taxon>Ixodoidea</taxon>
        <taxon>Ixodidae</taxon>
        <taxon>Rhipicephalinae</taxon>
        <taxon>Dermacentor</taxon>
    </lineage>
</organism>
<evidence type="ECO:0000313" key="1">
    <source>
        <dbReference type="EMBL" id="KAH7977953.1"/>
    </source>
</evidence>
<dbReference type="Proteomes" id="UP000821865">
    <property type="component" value="Chromosome 1"/>
</dbReference>
<evidence type="ECO:0000313" key="2">
    <source>
        <dbReference type="Proteomes" id="UP000821865"/>
    </source>
</evidence>
<accession>A0ACB8DUJ8</accession>
<name>A0ACB8DUJ8_DERSI</name>
<sequence>MANQPPTQADCRSASTRDRWQSAQYSMRTRSSLHVHLLVVLVSLLAFTAHISVARASDNHVLLDRLQEVLDSPASRIGARCRNDTLFYLDRLRNGSPWALKSE</sequence>
<gene>
    <name evidence="1" type="ORF">HPB49_004036</name>
</gene>
<protein>
    <submittedName>
        <fullName evidence="1">Uncharacterized protein</fullName>
    </submittedName>
</protein>